<sequence length="272" mass="28184">MTGVYTVARSYRAELIKLRRPSTALAMAVLGFLTVLSTVLVMALADEKPTPPDPGAGPGFDLSLTQLASSQGLILGFRGGTTFIGLLIFVVFAISMTTEYGQGTLRTLFLKEPRRLGWLAGRLGVMLSAVAVSLVAALGLSVAAATVMAAVRDVDTSAWWTSAALGEVAGAYANALLAAVFFALVGTMLGILLRSTSAALLIGIAWMFPIEHIVQESWSGATRVLPGLVFDAVGRGGLPDASYGPALLTAVAYALVAAAIGAVSLRRRDVTA</sequence>
<dbReference type="OrthoDB" id="3217972at2"/>
<dbReference type="RefSeq" id="WP_071064803.1">
    <property type="nucleotide sequence ID" value="NZ_JBFLUH010000117.1"/>
</dbReference>
<organism evidence="2 3">
    <name type="scientific">Parafrankia soli</name>
    <dbReference type="NCBI Taxonomy" id="2599596"/>
    <lineage>
        <taxon>Bacteria</taxon>
        <taxon>Bacillati</taxon>
        <taxon>Actinomycetota</taxon>
        <taxon>Actinomycetes</taxon>
        <taxon>Frankiales</taxon>
        <taxon>Frankiaceae</taxon>
        <taxon>Parafrankia</taxon>
    </lineage>
</organism>
<gene>
    <name evidence="2" type="ORF">BBK14_20620</name>
</gene>
<evidence type="ECO:0000313" key="3">
    <source>
        <dbReference type="Proteomes" id="UP000179769"/>
    </source>
</evidence>
<keyword evidence="1" id="KW-1133">Transmembrane helix</keyword>
<keyword evidence="1" id="KW-0812">Transmembrane</keyword>
<keyword evidence="1" id="KW-0472">Membrane</keyword>
<dbReference type="EMBL" id="MAXA01000222">
    <property type="protein sequence ID" value="OHV27474.1"/>
    <property type="molecule type" value="Genomic_DNA"/>
</dbReference>
<feature type="transmembrane region" description="Helical" evidence="1">
    <location>
        <begin position="198"/>
        <end position="215"/>
    </location>
</feature>
<dbReference type="PANTHER" id="PTHR37305:SF1">
    <property type="entry name" value="MEMBRANE PROTEIN"/>
    <property type="match status" value="1"/>
</dbReference>
<comment type="caution">
    <text evidence="2">The sequence shown here is derived from an EMBL/GenBank/DDBJ whole genome shotgun (WGS) entry which is preliminary data.</text>
</comment>
<feature type="transmembrane region" description="Helical" evidence="1">
    <location>
        <begin position="243"/>
        <end position="265"/>
    </location>
</feature>
<feature type="transmembrane region" description="Helical" evidence="1">
    <location>
        <begin position="24"/>
        <end position="45"/>
    </location>
</feature>
<accession>A0A1S1Q5L3</accession>
<reference evidence="3" key="1">
    <citation type="submission" date="2016-07" db="EMBL/GenBank/DDBJ databases">
        <title>Frankia sp. NRRL B-16219 Genome sequencing.</title>
        <authorList>
            <person name="Ghodhbane-Gtari F."/>
            <person name="Swanson E."/>
            <person name="Gueddou A."/>
            <person name="Louati M."/>
            <person name="Nouioui I."/>
            <person name="Hezbri K."/>
            <person name="Abebe-Akele F."/>
            <person name="Simpson S."/>
            <person name="Morris K."/>
            <person name="Thomas K."/>
            <person name="Gtari M."/>
            <person name="Tisa L.S."/>
        </authorList>
    </citation>
    <scope>NUCLEOTIDE SEQUENCE [LARGE SCALE GENOMIC DNA]</scope>
    <source>
        <strain evidence="3">NRRL B-16219</strain>
    </source>
</reference>
<feature type="transmembrane region" description="Helical" evidence="1">
    <location>
        <begin position="83"/>
        <end position="102"/>
    </location>
</feature>
<feature type="transmembrane region" description="Helical" evidence="1">
    <location>
        <begin position="171"/>
        <end position="191"/>
    </location>
</feature>
<protein>
    <submittedName>
        <fullName evidence="2">ABC transporter</fullName>
    </submittedName>
</protein>
<proteinExistence type="predicted"/>
<feature type="transmembrane region" description="Helical" evidence="1">
    <location>
        <begin position="123"/>
        <end position="151"/>
    </location>
</feature>
<keyword evidence="3" id="KW-1185">Reference proteome</keyword>
<evidence type="ECO:0000313" key="2">
    <source>
        <dbReference type="EMBL" id="OHV27474.1"/>
    </source>
</evidence>
<evidence type="ECO:0000256" key="1">
    <source>
        <dbReference type="SAM" id="Phobius"/>
    </source>
</evidence>
<name>A0A1S1Q5L3_9ACTN</name>
<dbReference type="AlphaFoldDB" id="A0A1S1Q5L3"/>
<dbReference type="PANTHER" id="PTHR37305">
    <property type="entry name" value="INTEGRAL MEMBRANE PROTEIN-RELATED"/>
    <property type="match status" value="1"/>
</dbReference>
<dbReference type="Proteomes" id="UP000179769">
    <property type="component" value="Unassembled WGS sequence"/>
</dbReference>